<keyword evidence="9 10" id="KW-0149">Chlorophyll biosynthesis</keyword>
<dbReference type="OrthoDB" id="495776at2"/>
<feature type="binding site" evidence="10">
    <location>
        <position position="40"/>
    </location>
    <ligand>
        <name>[4Fe-4S] cluster</name>
        <dbReference type="ChEBI" id="CHEBI:49883"/>
        <note>ligand shared with heterodimeric partner</note>
    </ligand>
</feature>
<dbReference type="HAMAP" id="MF_00352">
    <property type="entry name" value="ChlN_BchN"/>
    <property type="match status" value="1"/>
</dbReference>
<evidence type="ECO:0000313" key="13">
    <source>
        <dbReference type="Proteomes" id="UP000463470"/>
    </source>
</evidence>
<evidence type="ECO:0000256" key="10">
    <source>
        <dbReference type="HAMAP-Rule" id="MF_00352"/>
    </source>
</evidence>
<name>A0A845L2T3_9FIRM</name>
<comment type="subunit">
    <text evidence="10">Protochlorophyllide reductase is composed of three subunits; BchL, BchN and BchB. Forms a heterotetramer of two BchB and two BchN subunits.</text>
</comment>
<comment type="similarity">
    <text evidence="10">Belongs to the BchN/ChlN family.</text>
</comment>
<comment type="function">
    <text evidence="10">Component of the dark-operative protochlorophyllide reductase (DPOR) that uses Mg-ATP and reduced ferredoxin to reduce ring D of protochlorophyllide (Pchlide) to form chlorophyllide a (Chlide). This reaction is light-independent. The NB-protein (BchN-BchB) is the catalytic component of the complex.</text>
</comment>
<dbReference type="NCBIfam" id="TIGR01279">
    <property type="entry name" value="DPOR_bchN"/>
    <property type="match status" value="1"/>
</dbReference>
<accession>A0A845L2T3</accession>
<comment type="cofactor">
    <cofactor evidence="10">
        <name>[4Fe-4S] cluster</name>
        <dbReference type="ChEBI" id="CHEBI:49883"/>
    </cofactor>
    <text evidence="10">Binds 1 [4Fe-4S] cluster per heterodimer. The cluster is bound at the heterodimer interface by residues from both subunits.</text>
</comment>
<keyword evidence="8 10" id="KW-0411">Iron-sulfur</keyword>
<dbReference type="EC" id="1.3.7.7" evidence="10"/>
<evidence type="ECO:0000256" key="3">
    <source>
        <dbReference type="ARBA" id="ARBA00022723"/>
    </source>
</evidence>
<dbReference type="Proteomes" id="UP000463470">
    <property type="component" value="Unassembled WGS sequence"/>
</dbReference>
<proteinExistence type="inferred from homology"/>
<comment type="caution">
    <text evidence="12">The sequence shown here is derived from an EMBL/GenBank/DDBJ whole genome shotgun (WGS) entry which is preliminary data.</text>
</comment>
<dbReference type="NCBIfam" id="NF002768">
    <property type="entry name" value="PRK02842.1"/>
    <property type="match status" value="1"/>
</dbReference>
<keyword evidence="4 10" id="KW-0547">Nucleotide-binding</keyword>
<dbReference type="GO" id="GO:0036070">
    <property type="term" value="P:light-independent bacteriochlorophyll biosynthetic process"/>
    <property type="evidence" value="ECO:0007669"/>
    <property type="project" value="UniProtKB-UniRule"/>
</dbReference>
<organism evidence="12 13">
    <name type="scientific">Heliomicrobium undosum</name>
    <dbReference type="NCBI Taxonomy" id="121734"/>
    <lineage>
        <taxon>Bacteria</taxon>
        <taxon>Bacillati</taxon>
        <taxon>Bacillota</taxon>
        <taxon>Clostridia</taxon>
        <taxon>Eubacteriales</taxon>
        <taxon>Heliobacteriaceae</taxon>
        <taxon>Heliomicrobium</taxon>
    </lineage>
</organism>
<dbReference type="PANTHER" id="PTHR39429:SF3">
    <property type="entry name" value="LIGHT-INDEPENDENT PROTOCHLOROPHYLLIDE REDUCTASE SUBUNIT N"/>
    <property type="match status" value="1"/>
</dbReference>
<keyword evidence="2 10" id="KW-0602">Photosynthesis</keyword>
<evidence type="ECO:0000256" key="7">
    <source>
        <dbReference type="ARBA" id="ARBA00023004"/>
    </source>
</evidence>
<keyword evidence="6 10" id="KW-0560">Oxidoreductase</keyword>
<dbReference type="GO" id="GO:0051539">
    <property type="term" value="F:4 iron, 4 sulfur cluster binding"/>
    <property type="evidence" value="ECO:0007669"/>
    <property type="project" value="UniProtKB-UniRule"/>
</dbReference>
<dbReference type="Gene3D" id="3.40.50.1980">
    <property type="entry name" value="Nitrogenase molybdenum iron protein domain"/>
    <property type="match status" value="3"/>
</dbReference>
<dbReference type="RefSeq" id="WP_161256530.1">
    <property type="nucleotide sequence ID" value="NZ_WXEY01000004.1"/>
</dbReference>
<dbReference type="Pfam" id="PF00148">
    <property type="entry name" value="Oxidored_nitro"/>
    <property type="match status" value="1"/>
</dbReference>
<feature type="binding site" evidence="10">
    <location>
        <position position="15"/>
    </location>
    <ligand>
        <name>[4Fe-4S] cluster</name>
        <dbReference type="ChEBI" id="CHEBI:49883"/>
        <note>ligand shared with heterodimeric partner</note>
    </ligand>
</feature>
<evidence type="ECO:0000259" key="11">
    <source>
        <dbReference type="Pfam" id="PF00148"/>
    </source>
</evidence>
<dbReference type="GO" id="GO:0005524">
    <property type="term" value="F:ATP binding"/>
    <property type="evidence" value="ECO:0007669"/>
    <property type="project" value="UniProtKB-UniRule"/>
</dbReference>
<dbReference type="UniPathway" id="UPA00671"/>
<dbReference type="AlphaFoldDB" id="A0A845L2T3"/>
<keyword evidence="10" id="KW-0077">Bacteriochlorophyll biosynthesis</keyword>
<dbReference type="InterPro" id="IPR005970">
    <property type="entry name" value="Protochl_reductN"/>
</dbReference>
<keyword evidence="5 10" id="KW-0067">ATP-binding</keyword>
<dbReference type="InterPro" id="IPR000510">
    <property type="entry name" value="Nase/OxRdtase_comp1"/>
</dbReference>
<keyword evidence="7 10" id="KW-0408">Iron</keyword>
<dbReference type="PANTHER" id="PTHR39429">
    <property type="entry name" value="LIGHT-INDEPENDENT PROTOCHLOROPHYLLIDE REDUCTASE SUBUNIT N"/>
    <property type="match status" value="1"/>
</dbReference>
<protein>
    <recommendedName>
        <fullName evidence="10">Light-independent protochlorophyllide reductase subunit N</fullName>
        <shortName evidence="10">DPOR subunit N</shortName>
        <shortName evidence="10">LI-POR subunit N</shortName>
        <ecNumber evidence="10">1.3.7.7</ecNumber>
    </recommendedName>
</protein>
<comment type="catalytic activity">
    <reaction evidence="10">
        <text>chlorophyllide a + oxidized 2[4Fe-4S]-[ferredoxin] + 2 ADP + 2 phosphate = protochlorophyllide a + reduced 2[4Fe-4S]-[ferredoxin] + 2 ATP + 2 H2O</text>
        <dbReference type="Rhea" id="RHEA:28202"/>
        <dbReference type="Rhea" id="RHEA-COMP:10002"/>
        <dbReference type="Rhea" id="RHEA-COMP:10004"/>
        <dbReference type="ChEBI" id="CHEBI:15377"/>
        <dbReference type="ChEBI" id="CHEBI:30616"/>
        <dbReference type="ChEBI" id="CHEBI:33722"/>
        <dbReference type="ChEBI" id="CHEBI:33723"/>
        <dbReference type="ChEBI" id="CHEBI:43474"/>
        <dbReference type="ChEBI" id="CHEBI:83348"/>
        <dbReference type="ChEBI" id="CHEBI:83350"/>
        <dbReference type="ChEBI" id="CHEBI:456216"/>
        <dbReference type="EC" id="1.3.7.7"/>
    </reaction>
</comment>
<evidence type="ECO:0000256" key="5">
    <source>
        <dbReference type="ARBA" id="ARBA00022840"/>
    </source>
</evidence>
<gene>
    <name evidence="10 12" type="primary">bchN</name>
    <name evidence="12" type="ORF">GTO91_06350</name>
</gene>
<feature type="binding site" evidence="10">
    <location>
        <position position="99"/>
    </location>
    <ligand>
        <name>[4Fe-4S] cluster</name>
        <dbReference type="ChEBI" id="CHEBI:49883"/>
        <note>ligand shared with heterodimeric partner</note>
    </ligand>
</feature>
<evidence type="ECO:0000256" key="4">
    <source>
        <dbReference type="ARBA" id="ARBA00022741"/>
    </source>
</evidence>
<dbReference type="GO" id="GO:0046872">
    <property type="term" value="F:metal ion binding"/>
    <property type="evidence" value="ECO:0007669"/>
    <property type="project" value="UniProtKB-KW"/>
</dbReference>
<evidence type="ECO:0000256" key="6">
    <source>
        <dbReference type="ARBA" id="ARBA00023002"/>
    </source>
</evidence>
<evidence type="ECO:0000256" key="2">
    <source>
        <dbReference type="ARBA" id="ARBA00022531"/>
    </source>
</evidence>
<evidence type="ECO:0000256" key="1">
    <source>
        <dbReference type="ARBA" id="ARBA00022485"/>
    </source>
</evidence>
<dbReference type="GO" id="GO:0016636">
    <property type="term" value="F:oxidoreductase activity, acting on the CH-CH group of donors, iron-sulfur protein as acceptor"/>
    <property type="evidence" value="ECO:0007669"/>
    <property type="project" value="UniProtKB-UniRule"/>
</dbReference>
<keyword evidence="1 10" id="KW-0004">4Fe-4S</keyword>
<dbReference type="InterPro" id="IPR050293">
    <property type="entry name" value="LIPOR_BchN/ChlN"/>
</dbReference>
<dbReference type="SUPFAM" id="SSF53807">
    <property type="entry name" value="Helical backbone' metal receptor"/>
    <property type="match status" value="1"/>
</dbReference>
<dbReference type="GO" id="GO:0016730">
    <property type="term" value="F:oxidoreductase activity, acting on iron-sulfur proteins as donors"/>
    <property type="evidence" value="ECO:0007669"/>
    <property type="project" value="InterPro"/>
</dbReference>
<evidence type="ECO:0000256" key="9">
    <source>
        <dbReference type="ARBA" id="ARBA00023171"/>
    </source>
</evidence>
<feature type="domain" description="Nitrogenase/oxidoreductase component 1" evidence="11">
    <location>
        <begin position="15"/>
        <end position="420"/>
    </location>
</feature>
<reference evidence="12 13" key="1">
    <citation type="submission" date="2020-01" db="EMBL/GenBank/DDBJ databases">
        <title>Whole-genome sequence of Heliobacterium undosum DSM 13378.</title>
        <authorList>
            <person name="Kyndt J.A."/>
            <person name="Meyer T.E."/>
        </authorList>
    </citation>
    <scope>NUCLEOTIDE SEQUENCE [LARGE SCALE GENOMIC DNA]</scope>
    <source>
        <strain evidence="12 13">DSM 13378</strain>
    </source>
</reference>
<dbReference type="EMBL" id="WXEY01000004">
    <property type="protein sequence ID" value="MZP29325.1"/>
    <property type="molecule type" value="Genomic_DNA"/>
</dbReference>
<sequence length="446" mass="49090">MEGIERENGCFHTFCPIASVAWLHRKIKDSFFLIVGTHTCAHFIQTALDVMVYAHSRFGFAVLEESDLVAASPTEELAKVVEDVKAEWQPKVIFLLSTCSCDILKLDLENSSKDLSSRFGFPVVPVHTSGLDRTFTQGEDAVLHALLPFVPREAPKAPKAEVVEEKKRSWFSFGKDEGSKASAPASPQRNLVLVGAVTDSTTQQLQWELKQLGLDKVDVFPSGDIKNMPVINENTVIAPLQPYLSDTLATLRRERGAKVLTTLLPIGPDGTARFLEAICAEFGLDASRVAEREAQTWSGLESQLALLRGKRIMFLGDNLLEIPLARFLAACGAEVVEAGTPYVHAKDLSEEIARLREKAVPVIESPNFAAQVERIDRLRPDLIVAGLGICNPLEAAGYTTAWSIEFTFAQIHGFVNAIDLIKLFIKPLLKRQALLDQGWAEAGWIS</sequence>
<keyword evidence="3 10" id="KW-0479">Metal-binding</keyword>
<evidence type="ECO:0000313" key="12">
    <source>
        <dbReference type="EMBL" id="MZP29325.1"/>
    </source>
</evidence>
<dbReference type="GO" id="GO:0019685">
    <property type="term" value="P:photosynthesis, dark reaction"/>
    <property type="evidence" value="ECO:0007669"/>
    <property type="project" value="InterPro"/>
</dbReference>
<comment type="pathway">
    <text evidence="10">Porphyrin-containing compound metabolism; bacteriochlorophyll biosynthesis (light-independent).</text>
</comment>
<keyword evidence="13" id="KW-1185">Reference proteome</keyword>
<dbReference type="PIRSF" id="PIRSF000162">
    <property type="entry name" value="P_chlorophyll_rd"/>
    <property type="match status" value="1"/>
</dbReference>
<evidence type="ECO:0000256" key="8">
    <source>
        <dbReference type="ARBA" id="ARBA00023014"/>
    </source>
</evidence>